<sequence length="203" mass="23090">MCLMTTAKVYHEKQSKQLCALHSLNNLLQANVFSQKELDAICRNLSPNGQLINPHRSPFGLGNYDVNVIMFALQTQHLEAIWFDRRKDPNCLDLSNIYGFILNIPNPSLNNNTDSKLQNLFASNLNPINLLVSRKHWIAIRKIGDLYYNLDSKLTLPEVIGKEKELLGFLRSKNNSNGCEILVVVHKDLVTSQAWLKQSTKSE</sequence>
<feature type="active site" evidence="6">
    <location>
        <position position="19"/>
    </location>
</feature>
<keyword evidence="9" id="KW-1185">Reference proteome</keyword>
<dbReference type="EMBL" id="NCKU01004038">
    <property type="protein sequence ID" value="RWS06535.1"/>
    <property type="molecule type" value="Genomic_DNA"/>
</dbReference>
<evidence type="ECO:0000256" key="5">
    <source>
        <dbReference type="ARBA" id="ARBA00022801"/>
    </source>
</evidence>
<keyword evidence="5 6" id="KW-0378">Hydrolase</keyword>
<evidence type="ECO:0000256" key="3">
    <source>
        <dbReference type="ARBA" id="ARBA00022670"/>
    </source>
</evidence>
<dbReference type="GO" id="GO:0006508">
    <property type="term" value="P:proteolysis"/>
    <property type="evidence" value="ECO:0007669"/>
    <property type="project" value="UniProtKB-KW"/>
</dbReference>
<dbReference type="STRING" id="1965070.A0A443QU30"/>
<evidence type="ECO:0000256" key="6">
    <source>
        <dbReference type="PROSITE-ProRule" id="PRU00331"/>
    </source>
</evidence>
<feature type="domain" description="Josephin" evidence="7">
    <location>
        <begin position="6"/>
        <end position="199"/>
    </location>
</feature>
<dbReference type="PROSITE" id="PS50957">
    <property type="entry name" value="JOSEPHIN"/>
    <property type="match status" value="1"/>
</dbReference>
<organism evidence="8 9">
    <name type="scientific">Dinothrombium tinctorium</name>
    <dbReference type="NCBI Taxonomy" id="1965070"/>
    <lineage>
        <taxon>Eukaryota</taxon>
        <taxon>Metazoa</taxon>
        <taxon>Ecdysozoa</taxon>
        <taxon>Arthropoda</taxon>
        <taxon>Chelicerata</taxon>
        <taxon>Arachnida</taxon>
        <taxon>Acari</taxon>
        <taxon>Acariformes</taxon>
        <taxon>Trombidiformes</taxon>
        <taxon>Prostigmata</taxon>
        <taxon>Anystina</taxon>
        <taxon>Parasitengona</taxon>
        <taxon>Trombidioidea</taxon>
        <taxon>Trombidiidae</taxon>
        <taxon>Dinothrombium</taxon>
    </lineage>
</organism>
<proteinExistence type="predicted"/>
<comment type="catalytic activity">
    <reaction evidence="1">
        <text>Thiol-dependent hydrolysis of ester, thioester, amide, peptide and isopeptide bonds formed by the C-terminal Gly of ubiquitin (a 76-residue protein attached to proteins as an intracellular targeting signal).</text>
        <dbReference type="EC" id="3.4.19.12"/>
    </reaction>
</comment>
<evidence type="ECO:0000256" key="1">
    <source>
        <dbReference type="ARBA" id="ARBA00000707"/>
    </source>
</evidence>
<keyword evidence="3" id="KW-0645">Protease</keyword>
<name>A0A443QU30_9ACAR</name>
<dbReference type="OrthoDB" id="422700at2759"/>
<dbReference type="SMART" id="SM01246">
    <property type="entry name" value="Josephin"/>
    <property type="match status" value="1"/>
</dbReference>
<dbReference type="Pfam" id="PF02099">
    <property type="entry name" value="Josephin"/>
    <property type="match status" value="1"/>
</dbReference>
<dbReference type="Gene3D" id="3.90.70.40">
    <property type="match status" value="1"/>
</dbReference>
<dbReference type="GO" id="GO:0016579">
    <property type="term" value="P:protein deubiquitination"/>
    <property type="evidence" value="ECO:0007669"/>
    <property type="project" value="InterPro"/>
</dbReference>
<keyword evidence="4" id="KW-0833">Ubl conjugation pathway</keyword>
<dbReference type="InterPro" id="IPR006155">
    <property type="entry name" value="Josephin"/>
</dbReference>
<reference evidence="8 9" key="1">
    <citation type="journal article" date="2018" name="Gigascience">
        <title>Genomes of trombidid mites reveal novel predicted allergens and laterally-transferred genes associated with secondary metabolism.</title>
        <authorList>
            <person name="Dong X."/>
            <person name="Chaisiri K."/>
            <person name="Xia D."/>
            <person name="Armstrong S.D."/>
            <person name="Fang Y."/>
            <person name="Donnelly M.J."/>
            <person name="Kadowaki T."/>
            <person name="McGarry J.W."/>
            <person name="Darby A.C."/>
            <person name="Makepeace B.L."/>
        </authorList>
    </citation>
    <scope>NUCLEOTIDE SEQUENCE [LARGE SCALE GENOMIC DNA]</scope>
    <source>
        <strain evidence="8">UoL-WK</strain>
    </source>
</reference>
<evidence type="ECO:0000256" key="4">
    <source>
        <dbReference type="ARBA" id="ARBA00022786"/>
    </source>
</evidence>
<dbReference type="EC" id="3.4.19.12" evidence="2"/>
<feature type="active site" evidence="6">
    <location>
        <position position="151"/>
    </location>
</feature>
<dbReference type="GO" id="GO:0004843">
    <property type="term" value="F:cysteine-type deubiquitinase activity"/>
    <property type="evidence" value="ECO:0007669"/>
    <property type="project" value="UniProtKB-EC"/>
</dbReference>
<dbReference type="InterPro" id="IPR040053">
    <property type="entry name" value="JOSD1/2"/>
</dbReference>
<gene>
    <name evidence="8" type="ORF">B4U79_02215</name>
</gene>
<evidence type="ECO:0000313" key="8">
    <source>
        <dbReference type="EMBL" id="RWS06535.1"/>
    </source>
</evidence>
<evidence type="ECO:0000256" key="2">
    <source>
        <dbReference type="ARBA" id="ARBA00012759"/>
    </source>
</evidence>
<accession>A0A443QU30</accession>
<evidence type="ECO:0000259" key="7">
    <source>
        <dbReference type="PROSITE" id="PS50957"/>
    </source>
</evidence>
<comment type="caution">
    <text evidence="8">The sequence shown here is derived from an EMBL/GenBank/DDBJ whole genome shotgun (WGS) entry which is preliminary data.</text>
</comment>
<feature type="active site" evidence="6">
    <location>
        <position position="136"/>
    </location>
</feature>
<dbReference type="PANTHER" id="PTHR13291">
    <property type="entry name" value="JOSEPHIN 1, 2"/>
    <property type="match status" value="1"/>
</dbReference>
<dbReference type="PANTHER" id="PTHR13291:SF0">
    <property type="entry name" value="JOSEPHIN-LIKE PROTEIN"/>
    <property type="match status" value="1"/>
</dbReference>
<dbReference type="Proteomes" id="UP000285301">
    <property type="component" value="Unassembled WGS sequence"/>
</dbReference>
<protein>
    <recommendedName>
        <fullName evidence="2">ubiquitinyl hydrolase 1</fullName>
        <ecNumber evidence="2">3.4.19.12</ecNumber>
    </recommendedName>
</protein>
<dbReference type="AlphaFoldDB" id="A0A443QU30"/>
<evidence type="ECO:0000313" key="9">
    <source>
        <dbReference type="Proteomes" id="UP000285301"/>
    </source>
</evidence>